<dbReference type="InterPro" id="IPR012668">
    <property type="entry name" value="CHP02466"/>
</dbReference>
<name>A0A6J5TAM7_9CAUD</name>
<accession>A0A6J5TAM7</accession>
<dbReference type="EMBL" id="LR796275">
    <property type="protein sequence ID" value="CAB4133885.1"/>
    <property type="molecule type" value="Genomic_DNA"/>
</dbReference>
<organism evidence="2">
    <name type="scientific">uncultured Caudovirales phage</name>
    <dbReference type="NCBI Taxonomy" id="2100421"/>
    <lineage>
        <taxon>Viruses</taxon>
        <taxon>Duplodnaviria</taxon>
        <taxon>Heunggongvirae</taxon>
        <taxon>Uroviricota</taxon>
        <taxon>Caudoviricetes</taxon>
        <taxon>Peduoviridae</taxon>
        <taxon>Maltschvirus</taxon>
        <taxon>Maltschvirus maltsch</taxon>
    </lineage>
</organism>
<sequence>MITELFNIRADIIMVLGIDNNLLANYIVSNAVKMSYDITSTAFEDSVVDLTQSPDGIKLLEQIENIAKERNLVFEKDYWTIIHRQFEACGTHNHDGDYSFVYYVHVPAESGKLIFVLDEFDKRQPCYIHEPMESQLVIFPSFLKHKVSKNMSADYRISVSGNFSIKKN</sequence>
<gene>
    <name evidence="1" type="ORF">UFOVP263_37</name>
    <name evidence="2" type="ORF">UFOVP91_25</name>
</gene>
<protein>
    <submittedName>
        <fullName evidence="2">Uncharacterized protein</fullName>
    </submittedName>
</protein>
<dbReference type="Gene3D" id="2.60.120.620">
    <property type="entry name" value="q2cbj1_9rhob like domain"/>
    <property type="match status" value="1"/>
</dbReference>
<dbReference type="EMBL" id="LR797827">
    <property type="protein sequence ID" value="CAB4242036.1"/>
    <property type="molecule type" value="Genomic_DNA"/>
</dbReference>
<reference evidence="2" key="1">
    <citation type="submission" date="2020-05" db="EMBL/GenBank/DDBJ databases">
        <authorList>
            <person name="Chiriac C."/>
            <person name="Salcher M."/>
            <person name="Ghai R."/>
            <person name="Kavagutti S V."/>
        </authorList>
    </citation>
    <scope>NUCLEOTIDE SEQUENCE</scope>
</reference>
<dbReference type="Pfam" id="PF13759">
    <property type="entry name" value="2OG-FeII_Oxy_5"/>
    <property type="match status" value="1"/>
</dbReference>
<evidence type="ECO:0000313" key="2">
    <source>
        <dbReference type="EMBL" id="CAB4242036.1"/>
    </source>
</evidence>
<evidence type="ECO:0000313" key="1">
    <source>
        <dbReference type="EMBL" id="CAB4133885.1"/>
    </source>
</evidence>
<proteinExistence type="predicted"/>